<gene>
    <name evidence="2" type="ORF">GFH48_36500</name>
</gene>
<name>A0A5Q0LNM3_9ACTN</name>
<evidence type="ECO:0000313" key="3">
    <source>
        <dbReference type="Proteomes" id="UP000326179"/>
    </source>
</evidence>
<dbReference type="InterPro" id="IPR036271">
    <property type="entry name" value="Tet_transcr_reg_TetR-rel_C_sf"/>
</dbReference>
<dbReference type="InterPro" id="IPR041467">
    <property type="entry name" value="Sco4008_C"/>
</dbReference>
<keyword evidence="3" id="KW-1185">Reference proteome</keyword>
<dbReference type="Pfam" id="PF17926">
    <property type="entry name" value="TetR_C_21"/>
    <property type="match status" value="1"/>
</dbReference>
<accession>A0A5Q0LNM3</accession>
<reference evidence="2 3" key="1">
    <citation type="submission" date="2019-10" db="EMBL/GenBank/DDBJ databases">
        <title>A novel species.</title>
        <authorList>
            <person name="Gao J."/>
        </authorList>
    </citation>
    <scope>NUCLEOTIDE SEQUENCE [LARGE SCALE GENOMIC DNA]</scope>
    <source>
        <strain evidence="2 3">QMT-28</strain>
    </source>
</reference>
<protein>
    <submittedName>
        <fullName evidence="2">TetR/AcrR family transcriptional regulator</fullName>
    </submittedName>
</protein>
<dbReference type="EMBL" id="CP045643">
    <property type="protein sequence ID" value="QFZ78064.1"/>
    <property type="molecule type" value="Genomic_DNA"/>
</dbReference>
<dbReference type="AlphaFoldDB" id="A0A5Q0LNM3"/>
<evidence type="ECO:0000259" key="1">
    <source>
        <dbReference type="Pfam" id="PF17926"/>
    </source>
</evidence>
<proteinExistence type="predicted"/>
<dbReference type="SUPFAM" id="SSF48498">
    <property type="entry name" value="Tetracyclin repressor-like, C-terminal domain"/>
    <property type="match status" value="1"/>
</dbReference>
<dbReference type="Gene3D" id="1.10.357.10">
    <property type="entry name" value="Tetracycline Repressor, domain 2"/>
    <property type="match status" value="1"/>
</dbReference>
<feature type="domain" description="HTH-type transcriptional repressor Sco4008 C-terminal" evidence="1">
    <location>
        <begin position="41"/>
        <end position="153"/>
    </location>
</feature>
<organism evidence="2 3">
    <name type="scientific">Streptomyces fagopyri</name>
    <dbReference type="NCBI Taxonomy" id="2662397"/>
    <lineage>
        <taxon>Bacteria</taxon>
        <taxon>Bacillati</taxon>
        <taxon>Actinomycetota</taxon>
        <taxon>Actinomycetes</taxon>
        <taxon>Kitasatosporales</taxon>
        <taxon>Streptomycetaceae</taxon>
        <taxon>Streptomyces</taxon>
    </lineage>
</organism>
<evidence type="ECO:0000313" key="2">
    <source>
        <dbReference type="EMBL" id="QFZ78064.1"/>
    </source>
</evidence>
<sequence length="160" mass="17644">MIRSIRALRGTEQSSDEELYATVAARELTAVAEATRLDLTDLPGCAGRVHDYFTAHPERLRIMNWGRLELVGAPLAGSDDPVRATMRRKTEQVRAAQQAGHLDPSWDPADILMFVSQIAMTWVGQTDLLPPDEGERIAFLTARRAAIVAAEHRLFPAVAV</sequence>
<dbReference type="RefSeq" id="WP_153292244.1">
    <property type="nucleotide sequence ID" value="NZ_CP045643.1"/>
</dbReference>
<dbReference type="Proteomes" id="UP000326179">
    <property type="component" value="Chromosome"/>
</dbReference>
<dbReference type="KEGG" id="sfy:GFH48_36500"/>